<accession>A0A5B7K3Q7</accession>
<evidence type="ECO:0000313" key="1">
    <source>
        <dbReference type="EMBL" id="MPD01234.1"/>
    </source>
</evidence>
<comment type="caution">
    <text evidence="1">The sequence shown here is derived from an EMBL/GenBank/DDBJ whole genome shotgun (WGS) entry which is preliminary data.</text>
</comment>
<dbReference type="EMBL" id="VSRR010126258">
    <property type="protein sequence ID" value="MPD01234.1"/>
    <property type="molecule type" value="Genomic_DNA"/>
</dbReference>
<evidence type="ECO:0000313" key="2">
    <source>
        <dbReference type="Proteomes" id="UP000324222"/>
    </source>
</evidence>
<proteinExistence type="predicted"/>
<organism evidence="1 2">
    <name type="scientific">Portunus trituberculatus</name>
    <name type="common">Swimming crab</name>
    <name type="synonym">Neptunus trituberculatus</name>
    <dbReference type="NCBI Taxonomy" id="210409"/>
    <lineage>
        <taxon>Eukaryota</taxon>
        <taxon>Metazoa</taxon>
        <taxon>Ecdysozoa</taxon>
        <taxon>Arthropoda</taxon>
        <taxon>Crustacea</taxon>
        <taxon>Multicrustacea</taxon>
        <taxon>Malacostraca</taxon>
        <taxon>Eumalacostraca</taxon>
        <taxon>Eucarida</taxon>
        <taxon>Decapoda</taxon>
        <taxon>Pleocyemata</taxon>
        <taxon>Brachyura</taxon>
        <taxon>Eubrachyura</taxon>
        <taxon>Portunoidea</taxon>
        <taxon>Portunidae</taxon>
        <taxon>Portuninae</taxon>
        <taxon>Portunus</taxon>
    </lineage>
</organism>
<dbReference type="Proteomes" id="UP000324222">
    <property type="component" value="Unassembled WGS sequence"/>
</dbReference>
<dbReference type="AlphaFoldDB" id="A0A5B7K3Q7"/>
<keyword evidence="2" id="KW-1185">Reference proteome</keyword>
<protein>
    <submittedName>
        <fullName evidence="1">Uncharacterized protein</fullName>
    </submittedName>
</protein>
<gene>
    <name evidence="1" type="ORF">E2C01_096752</name>
</gene>
<reference evidence="1 2" key="1">
    <citation type="submission" date="2019-05" db="EMBL/GenBank/DDBJ databases">
        <title>Another draft genome of Portunus trituberculatus and its Hox gene families provides insights of decapod evolution.</title>
        <authorList>
            <person name="Jeong J.-H."/>
            <person name="Song I."/>
            <person name="Kim S."/>
            <person name="Choi T."/>
            <person name="Kim D."/>
            <person name="Ryu S."/>
            <person name="Kim W."/>
        </authorList>
    </citation>
    <scope>NUCLEOTIDE SEQUENCE [LARGE SCALE GENOMIC DNA]</scope>
    <source>
        <tissue evidence="1">Muscle</tissue>
    </source>
</reference>
<sequence>MSEPFLLEDEQCKQHNGLPPSLPPPPPAAAAAAVAAAAAGITVRKANQRGPITRVRHCSVTR</sequence>
<name>A0A5B7K3Q7_PORTR</name>